<evidence type="ECO:0000259" key="1">
    <source>
        <dbReference type="Pfam" id="PF03732"/>
    </source>
</evidence>
<dbReference type="PANTHER" id="PTHR35046:SF26">
    <property type="entry name" value="RNA-DIRECTED DNA POLYMERASE"/>
    <property type="match status" value="1"/>
</dbReference>
<reference evidence="2 3" key="1">
    <citation type="submission" date="2018-04" db="EMBL/GenBank/DDBJ databases">
        <authorList>
            <person name="Vogel A."/>
        </authorList>
    </citation>
    <scope>NUCLEOTIDE SEQUENCE [LARGE SCALE GENOMIC DNA]</scope>
</reference>
<sequence>MSNTTQNMTHEELVASNAALQAQVDYLAKQIAQLTKQKLAMLQSSDDEEDASSSATIRTKAQDKSSSDFKVDIPIFEGKNDPDEFLEWLETVERVFDFKEVSDEKKVKLVALKFRKYASTWWSNIKTKRSRDEKPPVDTWQKMKTLLKKKFLPTEDMGCLVGFWAFLELQDMLGEGGMNVGRAEVEGQVVGASSMDLVNKGLTNATFRNAKPVAMEEISILDEKVSIGPNETLGISVFEVFILLVKLLQKLKTNKFGTKYR</sequence>
<proteinExistence type="predicted"/>
<dbReference type="Proteomes" id="UP000595140">
    <property type="component" value="Unassembled WGS sequence"/>
</dbReference>
<evidence type="ECO:0000313" key="3">
    <source>
        <dbReference type="Proteomes" id="UP000595140"/>
    </source>
</evidence>
<evidence type="ECO:0000313" key="2">
    <source>
        <dbReference type="EMBL" id="VFQ73774.1"/>
    </source>
</evidence>
<dbReference type="PANTHER" id="PTHR35046">
    <property type="entry name" value="ZINC KNUCKLE (CCHC-TYPE) FAMILY PROTEIN"/>
    <property type="match status" value="1"/>
</dbReference>
<protein>
    <recommendedName>
        <fullName evidence="1">Retrotransposon gag domain-containing protein</fullName>
    </recommendedName>
</protein>
<organism evidence="2 3">
    <name type="scientific">Cuscuta campestris</name>
    <dbReference type="NCBI Taxonomy" id="132261"/>
    <lineage>
        <taxon>Eukaryota</taxon>
        <taxon>Viridiplantae</taxon>
        <taxon>Streptophyta</taxon>
        <taxon>Embryophyta</taxon>
        <taxon>Tracheophyta</taxon>
        <taxon>Spermatophyta</taxon>
        <taxon>Magnoliopsida</taxon>
        <taxon>eudicotyledons</taxon>
        <taxon>Gunneridae</taxon>
        <taxon>Pentapetalae</taxon>
        <taxon>asterids</taxon>
        <taxon>lamiids</taxon>
        <taxon>Solanales</taxon>
        <taxon>Convolvulaceae</taxon>
        <taxon>Cuscuteae</taxon>
        <taxon>Cuscuta</taxon>
        <taxon>Cuscuta subgen. Grammica</taxon>
        <taxon>Cuscuta sect. Cleistogrammica</taxon>
    </lineage>
</organism>
<name>A0A484LBX0_9ASTE</name>
<accession>A0A484LBX0</accession>
<gene>
    <name evidence="2" type="ORF">CCAM_LOCUS15550</name>
</gene>
<dbReference type="InterPro" id="IPR005162">
    <property type="entry name" value="Retrotrans_gag_dom"/>
</dbReference>
<dbReference type="AlphaFoldDB" id="A0A484LBX0"/>
<feature type="domain" description="Retrotransposon gag" evidence="1">
    <location>
        <begin position="108"/>
        <end position="157"/>
    </location>
</feature>
<dbReference type="OrthoDB" id="1934635at2759"/>
<dbReference type="Pfam" id="PF03732">
    <property type="entry name" value="Retrotrans_gag"/>
    <property type="match status" value="1"/>
</dbReference>
<dbReference type="EMBL" id="OOIL02001251">
    <property type="protein sequence ID" value="VFQ73774.1"/>
    <property type="molecule type" value="Genomic_DNA"/>
</dbReference>
<keyword evidence="3" id="KW-1185">Reference proteome</keyword>